<dbReference type="GO" id="GO:0051999">
    <property type="term" value="P:mannosyl-inositol phosphorylceramide biosynthetic process"/>
    <property type="evidence" value="ECO:0007669"/>
    <property type="project" value="TreeGrafter"/>
</dbReference>
<evidence type="ECO:0000313" key="2">
    <source>
        <dbReference type="Proteomes" id="UP000562982"/>
    </source>
</evidence>
<dbReference type="Pfam" id="PF05704">
    <property type="entry name" value="Caps_synth"/>
    <property type="match status" value="1"/>
</dbReference>
<organism evidence="1 2">
    <name type="scientific">Gluconacetobacter liquefaciens</name>
    <name type="common">Acetobacter liquefaciens</name>
    <dbReference type="NCBI Taxonomy" id="89584"/>
    <lineage>
        <taxon>Bacteria</taxon>
        <taxon>Pseudomonadati</taxon>
        <taxon>Pseudomonadota</taxon>
        <taxon>Alphaproteobacteria</taxon>
        <taxon>Acetobacterales</taxon>
        <taxon>Acetobacteraceae</taxon>
        <taxon>Gluconacetobacter</taxon>
    </lineage>
</organism>
<dbReference type="PANTHER" id="PTHR32385:SF15">
    <property type="entry name" value="INOSITOL PHOSPHOCERAMIDE MANNOSYLTRANSFERASE 1"/>
    <property type="match status" value="1"/>
</dbReference>
<name>A0A7W4JMN4_GLULI</name>
<dbReference type="OrthoDB" id="146908at2"/>
<dbReference type="InterPro" id="IPR029044">
    <property type="entry name" value="Nucleotide-diphossugar_trans"/>
</dbReference>
<dbReference type="PANTHER" id="PTHR32385">
    <property type="entry name" value="MANNOSYL PHOSPHORYLINOSITOL CERAMIDE SYNTHASE"/>
    <property type="match status" value="1"/>
</dbReference>
<proteinExistence type="predicted"/>
<comment type="caution">
    <text evidence="1">The sequence shown here is derived from an EMBL/GenBank/DDBJ whole genome shotgun (WGS) entry which is preliminary data.</text>
</comment>
<dbReference type="GO" id="GO:0000030">
    <property type="term" value="F:mannosyltransferase activity"/>
    <property type="evidence" value="ECO:0007669"/>
    <property type="project" value="TreeGrafter"/>
</dbReference>
<dbReference type="InterPro" id="IPR008441">
    <property type="entry name" value="AfumC-like_glycosyl_Trfase"/>
</dbReference>
<gene>
    <name evidence="1" type="ORF">HLH32_14675</name>
</gene>
<evidence type="ECO:0000313" key="1">
    <source>
        <dbReference type="EMBL" id="MBB2187600.1"/>
    </source>
</evidence>
<dbReference type="AlphaFoldDB" id="A0A7W4JMN4"/>
<accession>A0A7W4JMN4</accession>
<dbReference type="RefSeq" id="WP_141288858.1">
    <property type="nucleotide sequence ID" value="NZ_BJMI01000008.1"/>
</dbReference>
<evidence type="ECO:0008006" key="3">
    <source>
        <dbReference type="Google" id="ProtNLM"/>
    </source>
</evidence>
<dbReference type="Proteomes" id="UP000562982">
    <property type="component" value="Unassembled WGS sequence"/>
</dbReference>
<dbReference type="SUPFAM" id="SSF53448">
    <property type="entry name" value="Nucleotide-diphospho-sugar transferases"/>
    <property type="match status" value="1"/>
</dbReference>
<protein>
    <recommendedName>
        <fullName evidence="3">Capsular polysaccharide synthesis protein</fullName>
    </recommendedName>
</protein>
<dbReference type="InterPro" id="IPR051706">
    <property type="entry name" value="Glycosyltransferase_domain"/>
</dbReference>
<reference evidence="1 2" key="1">
    <citation type="submission" date="2020-04" db="EMBL/GenBank/DDBJ databases">
        <title>Description of novel Gluconacetobacter.</title>
        <authorList>
            <person name="Sombolestani A."/>
        </authorList>
    </citation>
    <scope>NUCLEOTIDE SEQUENCE [LARGE SCALE GENOMIC DNA]</scope>
    <source>
        <strain evidence="1 2">LMG 1382</strain>
    </source>
</reference>
<sequence length="320" mass="37809">MSEVLDWEWIMIRFRKKIKNIKDLLAYLLFYYSSSFEVAPEAGPVNEISFLNSGEEGIFLPKIIWMYWDNPDYPKYIDNLIEKLSELNPDYDIRLLNCRTVSHYIDDYMVNHEGLSATTKSDLIRLELILRYGGIWLDATTLVFEDFSWIYEKFLSGRYNFVGFYYENWTKIEHFPVLENWLIASPPDDPLIRAWRDEFKNVTQGVDTYLSSLKNRSDYGEILQGVEDPKYLLAYLAAQVAMRQLPSFSVHLRAAMQSAFLYHELSQWVPYKIALKLCANKMPHRPPALIKITHAERYLINVIWKFNLFSKKSYLSLLKK</sequence>
<dbReference type="GO" id="GO:0016020">
    <property type="term" value="C:membrane"/>
    <property type="evidence" value="ECO:0007669"/>
    <property type="project" value="GOC"/>
</dbReference>
<dbReference type="Gene3D" id="3.90.550.20">
    <property type="match status" value="1"/>
</dbReference>
<dbReference type="EMBL" id="JABEQI010000010">
    <property type="protein sequence ID" value="MBB2187600.1"/>
    <property type="molecule type" value="Genomic_DNA"/>
</dbReference>